<keyword evidence="2" id="KW-0732">Signal</keyword>
<comment type="caution">
    <text evidence="3">The sequence shown here is derived from an EMBL/GenBank/DDBJ whole genome shotgun (WGS) entry which is preliminary data.</text>
</comment>
<evidence type="ECO:0000256" key="1">
    <source>
        <dbReference type="SAM" id="MobiDB-lite"/>
    </source>
</evidence>
<proteinExistence type="predicted"/>
<feature type="signal peptide" evidence="2">
    <location>
        <begin position="1"/>
        <end position="27"/>
    </location>
</feature>
<evidence type="ECO:0000313" key="3">
    <source>
        <dbReference type="EMBL" id="RTQ52408.1"/>
    </source>
</evidence>
<protein>
    <recommendedName>
        <fullName evidence="5">DUF3298 domain-containing protein</fullName>
    </recommendedName>
</protein>
<evidence type="ECO:0000256" key="2">
    <source>
        <dbReference type="SAM" id="SignalP"/>
    </source>
</evidence>
<reference evidence="3 4" key="1">
    <citation type="submission" date="2018-12" db="EMBL/GenBank/DDBJ databases">
        <title>Hymenobacter gummosus sp. nov., isolated from a spring.</title>
        <authorList>
            <person name="Nie L."/>
        </authorList>
    </citation>
    <scope>NUCLEOTIDE SEQUENCE [LARGE SCALE GENOMIC DNA]</scope>
    <source>
        <strain evidence="3 4">KCTC 52166</strain>
    </source>
</reference>
<feature type="region of interest" description="Disordered" evidence="1">
    <location>
        <begin position="30"/>
        <end position="49"/>
    </location>
</feature>
<dbReference type="RefSeq" id="WP_126692063.1">
    <property type="nucleotide sequence ID" value="NZ_RXOF01000002.1"/>
</dbReference>
<dbReference type="EMBL" id="RXOF01000002">
    <property type="protein sequence ID" value="RTQ52408.1"/>
    <property type="molecule type" value="Genomic_DNA"/>
</dbReference>
<dbReference type="OrthoDB" id="881574at2"/>
<sequence>MPFRPAFLPAAVLSAAVLLLPACQSPAEEQTAESAAAPPPAAASSAPPPAPVAGAAVVAPVKVVTVAAGQEGETYGRFELPQVQLPDAAVAARLNQAIVAASFVGEDDWQGLSARQAVQRCLREYQENDHQGLTSLSYSVVHNDEGLLTLARSSEYMGAYPSADTRCLVFDVRSGRRLTMGDLAGDTTALRRHWRAAISRRVAAFLQRAPQDFPDDSALVRELPGLLRWNAATRQVDFDAHEPRFYDFAVTRRGLTLTYSFGFPHVIQAAEPEGDYSFTYAELRPWLRPAGPLAPLLR</sequence>
<organism evidence="3 4">
    <name type="scientific">Hymenobacter gummosus</name>
    <dbReference type="NCBI Taxonomy" id="1776032"/>
    <lineage>
        <taxon>Bacteria</taxon>
        <taxon>Pseudomonadati</taxon>
        <taxon>Bacteroidota</taxon>
        <taxon>Cytophagia</taxon>
        <taxon>Cytophagales</taxon>
        <taxon>Hymenobacteraceae</taxon>
        <taxon>Hymenobacter</taxon>
    </lineage>
</organism>
<feature type="chain" id="PRO_5019369137" description="DUF3298 domain-containing protein" evidence="2">
    <location>
        <begin position="28"/>
        <end position="298"/>
    </location>
</feature>
<feature type="compositionally biased region" description="Pro residues" evidence="1">
    <location>
        <begin position="37"/>
        <end position="49"/>
    </location>
</feature>
<evidence type="ECO:0008006" key="5">
    <source>
        <dbReference type="Google" id="ProtNLM"/>
    </source>
</evidence>
<dbReference type="Proteomes" id="UP000282184">
    <property type="component" value="Unassembled WGS sequence"/>
</dbReference>
<dbReference type="AlphaFoldDB" id="A0A431U6V1"/>
<name>A0A431U6V1_9BACT</name>
<accession>A0A431U6V1</accession>
<evidence type="ECO:0000313" key="4">
    <source>
        <dbReference type="Proteomes" id="UP000282184"/>
    </source>
</evidence>
<keyword evidence="4" id="KW-1185">Reference proteome</keyword>
<gene>
    <name evidence="3" type="ORF">EJV47_05175</name>
</gene>